<dbReference type="Proteomes" id="UP000688137">
    <property type="component" value="Unassembled WGS sequence"/>
</dbReference>
<reference evidence="1" key="1">
    <citation type="submission" date="2021-01" db="EMBL/GenBank/DDBJ databases">
        <authorList>
            <consortium name="Genoscope - CEA"/>
            <person name="William W."/>
        </authorList>
    </citation>
    <scope>NUCLEOTIDE SEQUENCE</scope>
</reference>
<name>A0A8S1QA45_PARPR</name>
<gene>
    <name evidence="1" type="ORF">PPRIM_AZ9-3.1.T1510111</name>
</gene>
<organism evidence="1 2">
    <name type="scientific">Paramecium primaurelia</name>
    <dbReference type="NCBI Taxonomy" id="5886"/>
    <lineage>
        <taxon>Eukaryota</taxon>
        <taxon>Sar</taxon>
        <taxon>Alveolata</taxon>
        <taxon>Ciliophora</taxon>
        <taxon>Intramacronucleata</taxon>
        <taxon>Oligohymenophorea</taxon>
        <taxon>Peniculida</taxon>
        <taxon>Parameciidae</taxon>
        <taxon>Paramecium</taxon>
    </lineage>
</organism>
<keyword evidence="2" id="KW-1185">Reference proteome</keyword>
<evidence type="ECO:0000313" key="1">
    <source>
        <dbReference type="EMBL" id="CAD8112492.1"/>
    </source>
</evidence>
<comment type="caution">
    <text evidence="1">The sequence shown here is derived from an EMBL/GenBank/DDBJ whole genome shotgun (WGS) entry which is preliminary data.</text>
</comment>
<protein>
    <submittedName>
        <fullName evidence="1">Uncharacterized protein</fullName>
    </submittedName>
</protein>
<accession>A0A8S1QA45</accession>
<dbReference type="AlphaFoldDB" id="A0A8S1QA45"/>
<dbReference type="EMBL" id="CAJJDM010000156">
    <property type="protein sequence ID" value="CAD8112492.1"/>
    <property type="molecule type" value="Genomic_DNA"/>
</dbReference>
<proteinExistence type="predicted"/>
<evidence type="ECO:0000313" key="2">
    <source>
        <dbReference type="Proteomes" id="UP000688137"/>
    </source>
</evidence>
<sequence length="75" mass="9149">MTRIKKIKLIFQTIQHLSVYGMQRQDKKLNPLIKPTKILLLIFKHHYFQIILYLNPTILQSQEYLKHNYFKHKGL</sequence>